<dbReference type="GO" id="GO:0051087">
    <property type="term" value="F:protein-folding chaperone binding"/>
    <property type="evidence" value="ECO:0007669"/>
    <property type="project" value="InterPro"/>
</dbReference>
<gene>
    <name evidence="10 15" type="primary">grpE</name>
    <name evidence="15" type="ORF">ENT08_09605</name>
</gene>
<dbReference type="GO" id="GO:0006457">
    <property type="term" value="P:protein folding"/>
    <property type="evidence" value="ECO:0007669"/>
    <property type="project" value="InterPro"/>
</dbReference>
<dbReference type="GO" id="GO:0000774">
    <property type="term" value="F:adenyl-nucleotide exchange factor activity"/>
    <property type="evidence" value="ECO:0007669"/>
    <property type="project" value="InterPro"/>
</dbReference>
<dbReference type="PROSITE" id="PS01071">
    <property type="entry name" value="GRPE"/>
    <property type="match status" value="1"/>
</dbReference>
<evidence type="ECO:0000313" key="15">
    <source>
        <dbReference type="EMBL" id="HGS05968.1"/>
    </source>
</evidence>
<dbReference type="FunFam" id="2.30.22.10:FF:000001">
    <property type="entry name" value="Protein GrpE"/>
    <property type="match status" value="1"/>
</dbReference>
<dbReference type="Pfam" id="PF01025">
    <property type="entry name" value="GrpE"/>
    <property type="match status" value="1"/>
</dbReference>
<reference evidence="15" key="1">
    <citation type="journal article" date="2020" name="mSystems">
        <title>Genome- and Community-Level Interaction Insights into Carbon Utilization and Element Cycling Functions of Hydrothermarchaeota in Hydrothermal Sediment.</title>
        <authorList>
            <person name="Zhou Z."/>
            <person name="Liu Y."/>
            <person name="Xu W."/>
            <person name="Pan J."/>
            <person name="Luo Z.H."/>
            <person name="Li M."/>
        </authorList>
    </citation>
    <scope>NUCLEOTIDE SEQUENCE [LARGE SCALE GENOMIC DNA]</scope>
    <source>
        <strain evidence="15">SpSt-548</strain>
    </source>
</reference>
<keyword evidence="6 10" id="KW-0143">Chaperone</keyword>
<evidence type="ECO:0000256" key="11">
    <source>
        <dbReference type="RuleBase" id="RU000639"/>
    </source>
</evidence>
<comment type="subcellular location">
    <subcellularLocation>
        <location evidence="1 10">Cytoplasm</location>
    </subcellularLocation>
</comment>
<protein>
    <recommendedName>
        <fullName evidence="8 10">Protein GrpE</fullName>
    </recommendedName>
    <alternativeName>
        <fullName evidence="9 10">HSP-70 cofactor</fullName>
    </alternativeName>
</protein>
<evidence type="ECO:0000256" key="4">
    <source>
        <dbReference type="ARBA" id="ARBA00022490"/>
    </source>
</evidence>
<comment type="caution">
    <text evidence="15">The sequence shown here is derived from an EMBL/GenBank/DDBJ whole genome shotgun (WGS) entry which is preliminary data.</text>
</comment>
<accession>A0A7V4LDT2</accession>
<dbReference type="PANTHER" id="PTHR21237:SF23">
    <property type="entry name" value="GRPE PROTEIN HOMOLOG, MITOCHONDRIAL"/>
    <property type="match status" value="1"/>
</dbReference>
<evidence type="ECO:0000256" key="6">
    <source>
        <dbReference type="ARBA" id="ARBA00023186"/>
    </source>
</evidence>
<evidence type="ECO:0000256" key="5">
    <source>
        <dbReference type="ARBA" id="ARBA00023016"/>
    </source>
</evidence>
<comment type="subunit">
    <text evidence="3 10">Homodimer.</text>
</comment>
<name>A0A7V4LDT2_9BACT</name>
<evidence type="ECO:0000256" key="14">
    <source>
        <dbReference type="SAM" id="MobiDB-lite"/>
    </source>
</evidence>
<dbReference type="GO" id="GO:0042803">
    <property type="term" value="F:protein homodimerization activity"/>
    <property type="evidence" value="ECO:0007669"/>
    <property type="project" value="InterPro"/>
</dbReference>
<dbReference type="AlphaFoldDB" id="A0A7V4LDT2"/>
<feature type="region of interest" description="Disordered" evidence="14">
    <location>
        <begin position="1"/>
        <end position="28"/>
    </location>
</feature>
<dbReference type="GO" id="GO:0005737">
    <property type="term" value="C:cytoplasm"/>
    <property type="evidence" value="ECO:0007669"/>
    <property type="project" value="UniProtKB-SubCell"/>
</dbReference>
<evidence type="ECO:0000256" key="13">
    <source>
        <dbReference type="SAM" id="Coils"/>
    </source>
</evidence>
<dbReference type="GO" id="GO:0051082">
    <property type="term" value="F:unfolded protein binding"/>
    <property type="evidence" value="ECO:0007669"/>
    <property type="project" value="TreeGrafter"/>
</dbReference>
<evidence type="ECO:0000256" key="9">
    <source>
        <dbReference type="ARBA" id="ARBA00076414"/>
    </source>
</evidence>
<dbReference type="HAMAP" id="MF_01151">
    <property type="entry name" value="GrpE"/>
    <property type="match status" value="1"/>
</dbReference>
<dbReference type="Gene3D" id="2.30.22.10">
    <property type="entry name" value="Head domain of nucleotide exchange factor GrpE"/>
    <property type="match status" value="1"/>
</dbReference>
<keyword evidence="13" id="KW-0175">Coiled coil</keyword>
<evidence type="ECO:0000256" key="2">
    <source>
        <dbReference type="ARBA" id="ARBA00009054"/>
    </source>
</evidence>
<keyword evidence="4 10" id="KW-0963">Cytoplasm</keyword>
<dbReference type="SUPFAM" id="SSF51064">
    <property type="entry name" value="Head domain of nucleotide exchange factor GrpE"/>
    <property type="match status" value="1"/>
</dbReference>
<comment type="function">
    <text evidence="7 10 11">Participates actively in the response to hyperosmotic and heat shock by preventing the aggregation of stress-denatured proteins, in association with DnaK and GrpE. It is the nucleotide exchange factor for DnaK and may function as a thermosensor. Unfolded proteins bind initially to DnaJ; upon interaction with the DnaJ-bound protein, DnaK hydrolyzes its bound ATP, resulting in the formation of a stable complex. GrpE releases ADP from DnaK; ATP binding to DnaK triggers the release of the substrate protein, thus completing the reaction cycle. Several rounds of ATP-dependent interactions between DnaJ, DnaK and GrpE are required for fully efficient folding.</text>
</comment>
<evidence type="ECO:0000256" key="7">
    <source>
        <dbReference type="ARBA" id="ARBA00053401"/>
    </source>
</evidence>
<organism evidence="15">
    <name type="scientific">Desulfobacca acetoxidans</name>
    <dbReference type="NCBI Taxonomy" id="60893"/>
    <lineage>
        <taxon>Bacteria</taxon>
        <taxon>Pseudomonadati</taxon>
        <taxon>Thermodesulfobacteriota</taxon>
        <taxon>Desulfobaccia</taxon>
        <taxon>Desulfobaccales</taxon>
        <taxon>Desulfobaccaceae</taxon>
        <taxon>Desulfobacca</taxon>
    </lineage>
</organism>
<dbReference type="InterPro" id="IPR009012">
    <property type="entry name" value="GrpE_head"/>
</dbReference>
<dbReference type="SUPFAM" id="SSF58014">
    <property type="entry name" value="Coiled-coil domain of nucleotide exchange factor GrpE"/>
    <property type="match status" value="1"/>
</dbReference>
<feature type="coiled-coil region" evidence="13">
    <location>
        <begin position="38"/>
        <end position="75"/>
    </location>
</feature>
<dbReference type="EMBL" id="DSXI01000569">
    <property type="protein sequence ID" value="HGS05968.1"/>
    <property type="molecule type" value="Genomic_DNA"/>
</dbReference>
<evidence type="ECO:0000256" key="8">
    <source>
        <dbReference type="ARBA" id="ARBA00072274"/>
    </source>
</evidence>
<dbReference type="InterPro" id="IPR000740">
    <property type="entry name" value="GrpE"/>
</dbReference>
<evidence type="ECO:0000256" key="3">
    <source>
        <dbReference type="ARBA" id="ARBA00011738"/>
    </source>
</evidence>
<comment type="similarity">
    <text evidence="2 10 12">Belongs to the GrpE family.</text>
</comment>
<dbReference type="CDD" id="cd00446">
    <property type="entry name" value="GrpE"/>
    <property type="match status" value="1"/>
</dbReference>
<dbReference type="PRINTS" id="PR00773">
    <property type="entry name" value="GRPEPROTEIN"/>
</dbReference>
<dbReference type="InterPro" id="IPR013805">
    <property type="entry name" value="GrpE_CC"/>
</dbReference>
<keyword evidence="5 10" id="KW-0346">Stress response</keyword>
<proteinExistence type="inferred from homology"/>
<evidence type="ECO:0000256" key="10">
    <source>
        <dbReference type="HAMAP-Rule" id="MF_01151"/>
    </source>
</evidence>
<dbReference type="PANTHER" id="PTHR21237">
    <property type="entry name" value="GRPE PROTEIN"/>
    <property type="match status" value="1"/>
</dbReference>
<evidence type="ECO:0000256" key="12">
    <source>
        <dbReference type="RuleBase" id="RU004478"/>
    </source>
</evidence>
<dbReference type="Gene3D" id="3.90.20.20">
    <property type="match status" value="1"/>
</dbReference>
<dbReference type="NCBIfam" id="NF010738">
    <property type="entry name" value="PRK14140.1"/>
    <property type="match status" value="1"/>
</dbReference>
<sequence>MQNDKPGEPAEAQIQPTAPEGELPTDPAELQRLVAEKNREAQEHYDRLLRLAAELENIKKRQERELSELRQFANENLLKELLPVLDNLERALEHGRQADAPEGLLEGLELVSQDFLKVLGRFGVTPIDSLGQRFDPAFHHAVMEEEAPEMEDQTVLKELQKGYLLHSRLLRPAMVVVSRNPEKPQKTNVKVDTTV</sequence>
<evidence type="ECO:0000256" key="1">
    <source>
        <dbReference type="ARBA" id="ARBA00004496"/>
    </source>
</evidence>